<comment type="caution">
    <text evidence="3">The sequence shown here is derived from an EMBL/GenBank/DDBJ whole genome shotgun (WGS) entry which is preliminary data.</text>
</comment>
<dbReference type="Gene3D" id="3.40.50.720">
    <property type="entry name" value="NAD(P)-binding Rossmann-like Domain"/>
    <property type="match status" value="1"/>
</dbReference>
<comment type="similarity">
    <text evidence="1">Belongs to the HesA/MoeB/ThiF family.</text>
</comment>
<dbReference type="CDD" id="cd00757">
    <property type="entry name" value="ThiF_MoeB_HesA_family"/>
    <property type="match status" value="1"/>
</dbReference>
<dbReference type="InterPro" id="IPR000594">
    <property type="entry name" value="ThiF_NAD_FAD-bd"/>
</dbReference>
<dbReference type="GO" id="GO:0004792">
    <property type="term" value="F:thiosulfate-cyanide sulfurtransferase activity"/>
    <property type="evidence" value="ECO:0007669"/>
    <property type="project" value="TreeGrafter"/>
</dbReference>
<dbReference type="GO" id="GO:0016779">
    <property type="term" value="F:nucleotidyltransferase activity"/>
    <property type="evidence" value="ECO:0007669"/>
    <property type="project" value="UniProtKB-KW"/>
</dbReference>
<dbReference type="AlphaFoldDB" id="A0A8T5UT64"/>
<dbReference type="GO" id="GO:0005829">
    <property type="term" value="C:cytosol"/>
    <property type="evidence" value="ECO:0007669"/>
    <property type="project" value="TreeGrafter"/>
</dbReference>
<evidence type="ECO:0000313" key="3">
    <source>
        <dbReference type="EMBL" id="MBZ2165357.1"/>
    </source>
</evidence>
<accession>A0A8T5UT64</accession>
<keyword evidence="3" id="KW-0808">Transferase</keyword>
<name>A0A8T5UT64_9EURY</name>
<keyword evidence="4" id="KW-1185">Reference proteome</keyword>
<dbReference type="EMBL" id="JAIOUQ010000004">
    <property type="protein sequence ID" value="MBZ2165357.1"/>
    <property type="molecule type" value="Genomic_DNA"/>
</dbReference>
<organism evidence="3 4">
    <name type="scientific">Methanobacterium spitsbergense</name>
    <dbReference type="NCBI Taxonomy" id="2874285"/>
    <lineage>
        <taxon>Archaea</taxon>
        <taxon>Methanobacteriati</taxon>
        <taxon>Methanobacteriota</taxon>
        <taxon>Methanomada group</taxon>
        <taxon>Methanobacteria</taxon>
        <taxon>Methanobacteriales</taxon>
        <taxon>Methanobacteriaceae</taxon>
        <taxon>Methanobacterium</taxon>
    </lineage>
</organism>
<dbReference type="GO" id="GO:0008146">
    <property type="term" value="F:sulfotransferase activity"/>
    <property type="evidence" value="ECO:0007669"/>
    <property type="project" value="TreeGrafter"/>
</dbReference>
<dbReference type="Pfam" id="PF00899">
    <property type="entry name" value="ThiF"/>
    <property type="match status" value="1"/>
</dbReference>
<dbReference type="FunFam" id="3.40.50.720:FF:000080">
    <property type="entry name" value="Thiazole biosynthesis adenylyltransferase ThiF"/>
    <property type="match status" value="1"/>
</dbReference>
<gene>
    <name evidence="3" type="ORF">K8N75_04815</name>
</gene>
<evidence type="ECO:0000259" key="2">
    <source>
        <dbReference type="Pfam" id="PF00899"/>
    </source>
</evidence>
<dbReference type="SUPFAM" id="SSF69572">
    <property type="entry name" value="Activating enzymes of the ubiquitin-like proteins"/>
    <property type="match status" value="1"/>
</dbReference>
<reference evidence="4" key="1">
    <citation type="journal article" date="2022" name="Microbiol. Resour. Announc.">
        <title>Draft Genome Sequence of a Methanogenic Archaeon from West Spitsbergen Permafrost.</title>
        <authorList>
            <person name="Trubitsyn V."/>
            <person name="Rivkina E."/>
            <person name="Shcherbakova V."/>
        </authorList>
    </citation>
    <scope>NUCLEOTIDE SEQUENCE [LARGE SCALE GENOMIC DNA]</scope>
    <source>
        <strain evidence="4">VT</strain>
    </source>
</reference>
<dbReference type="Proteomes" id="UP000825933">
    <property type="component" value="Unassembled WGS sequence"/>
</dbReference>
<evidence type="ECO:0000313" key="4">
    <source>
        <dbReference type="Proteomes" id="UP000825933"/>
    </source>
</evidence>
<protein>
    <submittedName>
        <fullName evidence="3">ThiF family adenylyltransferase</fullName>
    </submittedName>
</protein>
<dbReference type="RefSeq" id="WP_223790991.1">
    <property type="nucleotide sequence ID" value="NZ_JAIOUQ010000004.1"/>
</dbReference>
<dbReference type="PROSITE" id="PS51257">
    <property type="entry name" value="PROKAR_LIPOPROTEIN"/>
    <property type="match status" value="1"/>
</dbReference>
<proteinExistence type="inferred from homology"/>
<sequence length="338" mass="37347">MQNRYARQIILQNIGEEGQKKLLASSAAIVGCGALGTVAANNLARAGIGKIYIIDRDFVELNNLQRQMLFDENDIGTPKAVAAAEKVKAINSGIDVYPVIKDVNYTNVEDLLKGVDIVIDGTDNIQTRMLINDVCVKHKIPWIYTGAIGTSGMSMNIIPEKACIRCLYPGVPKSGSLPTCDTMGVLNTATVIMGSIETTEAIKILLGYYDEIESTHSNLVVYDIWKQSFDSIMVKKNEKCECCVNENFEFLESDEQEIITSLCGRNAIQITPADPKELVLKNIGEKLEKLGTVKCSDFIMLFKNHETEISLFRDGRAIIKGTNDEMVARTIYARYIGT</sequence>
<dbReference type="InterPro" id="IPR035985">
    <property type="entry name" value="Ubiquitin-activating_enz"/>
</dbReference>
<keyword evidence="3" id="KW-0548">Nucleotidyltransferase</keyword>
<dbReference type="PANTHER" id="PTHR10953">
    <property type="entry name" value="UBIQUITIN-ACTIVATING ENZYME E1"/>
    <property type="match status" value="1"/>
</dbReference>
<dbReference type="InterPro" id="IPR045886">
    <property type="entry name" value="ThiF/MoeB/HesA"/>
</dbReference>
<evidence type="ECO:0000256" key="1">
    <source>
        <dbReference type="ARBA" id="ARBA00009919"/>
    </source>
</evidence>
<dbReference type="GO" id="GO:0008641">
    <property type="term" value="F:ubiquitin-like modifier activating enzyme activity"/>
    <property type="evidence" value="ECO:0007669"/>
    <property type="project" value="InterPro"/>
</dbReference>
<feature type="domain" description="THIF-type NAD/FAD binding fold" evidence="2">
    <location>
        <begin position="5"/>
        <end position="242"/>
    </location>
</feature>
<dbReference type="PANTHER" id="PTHR10953:SF102">
    <property type="entry name" value="ADENYLYLTRANSFERASE AND SULFURTRANSFERASE MOCS3"/>
    <property type="match status" value="1"/>
</dbReference>